<feature type="transmembrane region" description="Helical" evidence="6">
    <location>
        <begin position="120"/>
        <end position="138"/>
    </location>
</feature>
<feature type="transmembrane region" description="Helical" evidence="6">
    <location>
        <begin position="238"/>
        <end position="257"/>
    </location>
</feature>
<keyword evidence="4 6" id="KW-0472">Membrane</keyword>
<evidence type="ECO:0000256" key="2">
    <source>
        <dbReference type="ARBA" id="ARBA00022692"/>
    </source>
</evidence>
<feature type="transmembrane region" description="Helical" evidence="6">
    <location>
        <begin position="150"/>
        <end position="173"/>
    </location>
</feature>
<dbReference type="PANTHER" id="PTHR23502:SF177">
    <property type="entry name" value="MAJOR FACILITATOR SUPERFAMILY (MFS) PROFILE DOMAIN-CONTAINING PROTEIN"/>
    <property type="match status" value="1"/>
</dbReference>
<feature type="transmembrane region" description="Helical" evidence="6">
    <location>
        <begin position="387"/>
        <end position="406"/>
    </location>
</feature>
<evidence type="ECO:0000256" key="4">
    <source>
        <dbReference type="ARBA" id="ARBA00023136"/>
    </source>
</evidence>
<keyword evidence="3 6" id="KW-1133">Transmembrane helix</keyword>
<dbReference type="OrthoDB" id="2585655at2759"/>
<feature type="compositionally biased region" description="Polar residues" evidence="5">
    <location>
        <begin position="1"/>
        <end position="22"/>
    </location>
</feature>
<gene>
    <name evidence="8" type="ORF">N7492_001984</name>
</gene>
<feature type="transmembrane region" description="Helical" evidence="6">
    <location>
        <begin position="484"/>
        <end position="505"/>
    </location>
</feature>
<organism evidence="8 9">
    <name type="scientific">Penicillium capsulatum</name>
    <dbReference type="NCBI Taxonomy" id="69766"/>
    <lineage>
        <taxon>Eukaryota</taxon>
        <taxon>Fungi</taxon>
        <taxon>Dikarya</taxon>
        <taxon>Ascomycota</taxon>
        <taxon>Pezizomycotina</taxon>
        <taxon>Eurotiomycetes</taxon>
        <taxon>Eurotiomycetidae</taxon>
        <taxon>Eurotiales</taxon>
        <taxon>Aspergillaceae</taxon>
        <taxon>Penicillium</taxon>
    </lineage>
</organism>
<evidence type="ECO:0000313" key="9">
    <source>
        <dbReference type="Proteomes" id="UP001146351"/>
    </source>
</evidence>
<dbReference type="FunFam" id="1.20.1250.20:FF:000318">
    <property type="entry name" value="MFS multidrug transporter, putative"/>
    <property type="match status" value="1"/>
</dbReference>
<comment type="subcellular location">
    <subcellularLocation>
        <location evidence="1">Membrane</location>
        <topology evidence="1">Multi-pass membrane protein</topology>
    </subcellularLocation>
</comment>
<keyword evidence="2 6" id="KW-0812">Transmembrane</keyword>
<evidence type="ECO:0000313" key="8">
    <source>
        <dbReference type="EMBL" id="KAJ5178774.1"/>
    </source>
</evidence>
<dbReference type="Pfam" id="PF07690">
    <property type="entry name" value="MFS_1"/>
    <property type="match status" value="1"/>
</dbReference>
<dbReference type="GO" id="GO:0022857">
    <property type="term" value="F:transmembrane transporter activity"/>
    <property type="evidence" value="ECO:0007669"/>
    <property type="project" value="InterPro"/>
</dbReference>
<evidence type="ECO:0000256" key="5">
    <source>
        <dbReference type="SAM" id="MobiDB-lite"/>
    </source>
</evidence>
<feature type="domain" description="Major facilitator superfamily (MFS) profile" evidence="7">
    <location>
        <begin position="84"/>
        <end position="508"/>
    </location>
</feature>
<dbReference type="PANTHER" id="PTHR23502">
    <property type="entry name" value="MAJOR FACILITATOR SUPERFAMILY"/>
    <property type="match status" value="1"/>
</dbReference>
<feature type="transmembrane region" description="Helical" evidence="6">
    <location>
        <begin position="85"/>
        <end position="108"/>
    </location>
</feature>
<dbReference type="InterPro" id="IPR020846">
    <property type="entry name" value="MFS_dom"/>
</dbReference>
<dbReference type="SUPFAM" id="SSF103473">
    <property type="entry name" value="MFS general substrate transporter"/>
    <property type="match status" value="1"/>
</dbReference>
<feature type="transmembrane region" description="Helical" evidence="6">
    <location>
        <begin position="209"/>
        <end position="232"/>
    </location>
</feature>
<protein>
    <recommendedName>
        <fullName evidence="7">Major facilitator superfamily (MFS) profile domain-containing protein</fullName>
    </recommendedName>
</protein>
<feature type="region of interest" description="Disordered" evidence="5">
    <location>
        <begin position="1"/>
        <end position="24"/>
    </location>
</feature>
<dbReference type="GO" id="GO:0005886">
    <property type="term" value="C:plasma membrane"/>
    <property type="evidence" value="ECO:0007669"/>
    <property type="project" value="TreeGrafter"/>
</dbReference>
<reference evidence="8" key="1">
    <citation type="submission" date="2022-11" db="EMBL/GenBank/DDBJ databases">
        <authorList>
            <person name="Petersen C."/>
        </authorList>
    </citation>
    <scope>NUCLEOTIDE SEQUENCE</scope>
    <source>
        <strain evidence="8">IBT 21917</strain>
    </source>
</reference>
<proteinExistence type="predicted"/>
<dbReference type="AlphaFoldDB" id="A0A9W9IJ95"/>
<dbReference type="InterPro" id="IPR036259">
    <property type="entry name" value="MFS_trans_sf"/>
</dbReference>
<dbReference type="PROSITE" id="PS50850">
    <property type="entry name" value="MFS"/>
    <property type="match status" value="1"/>
</dbReference>
<dbReference type="Proteomes" id="UP001146351">
    <property type="component" value="Unassembled WGS sequence"/>
</dbReference>
<evidence type="ECO:0000256" key="6">
    <source>
        <dbReference type="SAM" id="Phobius"/>
    </source>
</evidence>
<keyword evidence="9" id="KW-1185">Reference proteome</keyword>
<dbReference type="Gene3D" id="1.20.1250.20">
    <property type="entry name" value="MFS general substrate transporter like domains"/>
    <property type="match status" value="1"/>
</dbReference>
<dbReference type="EMBL" id="JAPQKO010000002">
    <property type="protein sequence ID" value="KAJ5178774.1"/>
    <property type="molecule type" value="Genomic_DNA"/>
</dbReference>
<reference evidence="8" key="2">
    <citation type="journal article" date="2023" name="IMA Fungus">
        <title>Comparative genomic study of the Penicillium genus elucidates a diverse pangenome and 15 lateral gene transfer events.</title>
        <authorList>
            <person name="Petersen C."/>
            <person name="Sorensen T."/>
            <person name="Nielsen M.R."/>
            <person name="Sondergaard T.E."/>
            <person name="Sorensen J.L."/>
            <person name="Fitzpatrick D.A."/>
            <person name="Frisvad J.C."/>
            <person name="Nielsen K.L."/>
        </authorList>
    </citation>
    <scope>NUCLEOTIDE SEQUENCE</scope>
    <source>
        <strain evidence="8">IBT 21917</strain>
    </source>
</reference>
<name>A0A9W9IJ95_9EURO</name>
<feature type="transmembrane region" description="Helical" evidence="6">
    <location>
        <begin position="450"/>
        <end position="472"/>
    </location>
</feature>
<evidence type="ECO:0000256" key="3">
    <source>
        <dbReference type="ARBA" id="ARBA00022989"/>
    </source>
</evidence>
<sequence length="514" mass="56900">MTSFELQPSSSQHAQTMPSKTDISMVESAGATDTAIWEESMTARLPKAHRDYLIERHGTLELDPIPGMDPADPYNWPEWKKMANLVLVAFHACMGTFTAAAIIPAYSIIAKELGCGMQRASYLTSLQIAILGGAPLFWKPLSNRFGRRPIFLLSLICSLVCNIGCAKSTTYASLAACRALVAFFISPASAIGSAVVMETTFKKDRARYMGVWTLMITLGVPVGPFIFGFVTYRAGYHWIYWILAMINGGQFILYLFLGPETRYVGSGADHQGPSWKTQYLSLRRIDPTPFTWYEFIRPLTMVRHPSIVIPACAYAMVFLIGSVLATVEVPQLLETKFELNTEQLGLQFLGVIIGSFIGEQMGGVLSDLWMNRRAKRLNHKPEPEFRLWLSYFGFVLTIIGVIVFLVCTETSPSGHWNVTPIIGTAIGAVGNQLVTTVMITYAVDCYPQEAASVGVFITFVRQIWGFIGPFWFSPMFESVGVAPSSGILSALVVVVSIAPTVALQWRGRFWREGE</sequence>
<evidence type="ECO:0000256" key="1">
    <source>
        <dbReference type="ARBA" id="ARBA00004141"/>
    </source>
</evidence>
<accession>A0A9W9IJ95</accession>
<feature type="transmembrane region" description="Helical" evidence="6">
    <location>
        <begin position="347"/>
        <end position="366"/>
    </location>
</feature>
<dbReference type="InterPro" id="IPR011701">
    <property type="entry name" value="MFS"/>
</dbReference>
<feature type="transmembrane region" description="Helical" evidence="6">
    <location>
        <begin position="307"/>
        <end position="327"/>
    </location>
</feature>
<feature type="transmembrane region" description="Helical" evidence="6">
    <location>
        <begin position="418"/>
        <end position="443"/>
    </location>
</feature>
<comment type="caution">
    <text evidence="8">The sequence shown here is derived from an EMBL/GenBank/DDBJ whole genome shotgun (WGS) entry which is preliminary data.</text>
</comment>
<evidence type="ECO:0000259" key="7">
    <source>
        <dbReference type="PROSITE" id="PS50850"/>
    </source>
</evidence>
<feature type="transmembrane region" description="Helical" evidence="6">
    <location>
        <begin position="179"/>
        <end position="197"/>
    </location>
</feature>